<dbReference type="RefSeq" id="WP_406770881.1">
    <property type="nucleotide sequence ID" value="NZ_JBJHZZ010000018.1"/>
</dbReference>
<dbReference type="Pfam" id="PF06271">
    <property type="entry name" value="RDD"/>
    <property type="match status" value="1"/>
</dbReference>
<keyword evidence="4 5" id="KW-0472">Membrane</keyword>
<evidence type="ECO:0000256" key="2">
    <source>
        <dbReference type="ARBA" id="ARBA00022692"/>
    </source>
</evidence>
<comment type="subcellular location">
    <subcellularLocation>
        <location evidence="1">Membrane</location>
        <topology evidence="1">Multi-pass membrane protein</topology>
    </subcellularLocation>
</comment>
<keyword evidence="2 5" id="KW-0812">Transmembrane</keyword>
<dbReference type="EMBL" id="JBJHZZ010000018">
    <property type="protein sequence ID" value="MFL0248448.1"/>
    <property type="molecule type" value="Genomic_DNA"/>
</dbReference>
<evidence type="ECO:0000256" key="5">
    <source>
        <dbReference type="SAM" id="Phobius"/>
    </source>
</evidence>
<name>A0ABW8T7H1_9CLOT</name>
<comment type="caution">
    <text evidence="7">The sequence shown here is derived from an EMBL/GenBank/DDBJ whole genome shotgun (WGS) entry which is preliminary data.</text>
</comment>
<dbReference type="InterPro" id="IPR010432">
    <property type="entry name" value="RDD"/>
</dbReference>
<evidence type="ECO:0000259" key="6">
    <source>
        <dbReference type="Pfam" id="PF06271"/>
    </source>
</evidence>
<evidence type="ECO:0000256" key="3">
    <source>
        <dbReference type="ARBA" id="ARBA00022989"/>
    </source>
</evidence>
<evidence type="ECO:0000313" key="8">
    <source>
        <dbReference type="Proteomes" id="UP001623591"/>
    </source>
</evidence>
<feature type="transmembrane region" description="Helical" evidence="5">
    <location>
        <begin position="60"/>
        <end position="82"/>
    </location>
</feature>
<accession>A0ABW8T7H1</accession>
<dbReference type="PANTHER" id="PTHR38480">
    <property type="entry name" value="SLR0254 PROTEIN"/>
    <property type="match status" value="1"/>
</dbReference>
<organism evidence="7 8">
    <name type="scientific">Candidatus Clostridium stratigraminis</name>
    <dbReference type="NCBI Taxonomy" id="3381661"/>
    <lineage>
        <taxon>Bacteria</taxon>
        <taxon>Bacillati</taxon>
        <taxon>Bacillota</taxon>
        <taxon>Clostridia</taxon>
        <taxon>Eubacteriales</taxon>
        <taxon>Clostridiaceae</taxon>
        <taxon>Clostridium</taxon>
    </lineage>
</organism>
<dbReference type="Proteomes" id="UP001623591">
    <property type="component" value="Unassembled WGS sequence"/>
</dbReference>
<dbReference type="PANTHER" id="PTHR38480:SF1">
    <property type="entry name" value="SLR0254 PROTEIN"/>
    <property type="match status" value="1"/>
</dbReference>
<evidence type="ECO:0000256" key="4">
    <source>
        <dbReference type="ARBA" id="ARBA00023136"/>
    </source>
</evidence>
<feature type="transmembrane region" description="Helical" evidence="5">
    <location>
        <begin position="32"/>
        <end position="53"/>
    </location>
</feature>
<feature type="domain" description="RDD" evidence="6">
    <location>
        <begin position="19"/>
        <end position="148"/>
    </location>
</feature>
<evidence type="ECO:0000313" key="7">
    <source>
        <dbReference type="EMBL" id="MFL0248448.1"/>
    </source>
</evidence>
<gene>
    <name evidence="7" type="ORF">ACJDUG_15980</name>
</gene>
<keyword evidence="8" id="KW-1185">Reference proteome</keyword>
<evidence type="ECO:0000256" key="1">
    <source>
        <dbReference type="ARBA" id="ARBA00004141"/>
    </source>
</evidence>
<feature type="transmembrane region" description="Helical" evidence="5">
    <location>
        <begin position="119"/>
        <end position="137"/>
    </location>
</feature>
<protein>
    <submittedName>
        <fullName evidence="7">RDD family protein</fullName>
    </submittedName>
</protein>
<sequence>MKKIKITTPENIEVEYTLADVGSRTAAAVIDFLIQGMFILLILIAMFIIYYFSPDFWEKYYGWIAGISLLLYGLITYGYFIVMELSGNGQTIGKKALKLRTIRNNGQSITLKHSAIRNLFKVFIDILGIGLIVIFFTREHKRLGDYAASTLVISEGSEKAPVSLDELQNANKNFSYYLSAEEQELLRDYFKRKNEMDNNEGIREKLRLYFNEKFEAQGEFNEWKEFIDKI</sequence>
<reference evidence="7 8" key="1">
    <citation type="submission" date="2024-11" db="EMBL/GenBank/DDBJ databases">
        <authorList>
            <person name="Heng Y.C."/>
            <person name="Lim A.C.H."/>
            <person name="Lee J.K.Y."/>
            <person name="Kittelmann S."/>
        </authorList>
    </citation>
    <scope>NUCLEOTIDE SEQUENCE [LARGE SCALE GENOMIC DNA]</scope>
    <source>
        <strain evidence="7 8">WILCCON 0185</strain>
    </source>
</reference>
<keyword evidence="3 5" id="KW-1133">Transmembrane helix</keyword>
<proteinExistence type="predicted"/>